<dbReference type="AlphaFoldDB" id="A0A1J1J4P7"/>
<evidence type="ECO:0000313" key="1">
    <source>
        <dbReference type="EMBL" id="CRL05849.1"/>
    </source>
</evidence>
<gene>
    <name evidence="1" type="ORF">CLUMA_CG018875</name>
</gene>
<keyword evidence="2" id="KW-1185">Reference proteome</keyword>
<protein>
    <submittedName>
        <fullName evidence="1">CLUMA_CG018875, isoform A</fullName>
    </submittedName>
</protein>
<sequence>MKHRQKFRTFNFTKDCQRLLLHLWMLLEKLKKFHKHTQNKFKSCWPKDPLCSTQNVSYDVYGVLGIVVKLIKSFEIKVEIWVVVGEEKRHGIDSPIAYSLLALLSEYLLDIYELLIYQSAFFLDGRSLLLENLQEVSPVMPLQFT</sequence>
<reference evidence="1 2" key="1">
    <citation type="submission" date="2015-04" db="EMBL/GenBank/DDBJ databases">
        <authorList>
            <person name="Syromyatnikov M.Y."/>
            <person name="Popov V.N."/>
        </authorList>
    </citation>
    <scope>NUCLEOTIDE SEQUENCE [LARGE SCALE GENOMIC DNA]</scope>
</reference>
<accession>A0A1J1J4P7</accession>
<name>A0A1J1J4P7_9DIPT</name>
<proteinExistence type="predicted"/>
<evidence type="ECO:0000313" key="2">
    <source>
        <dbReference type="Proteomes" id="UP000183832"/>
    </source>
</evidence>
<dbReference type="Proteomes" id="UP000183832">
    <property type="component" value="Unassembled WGS sequence"/>
</dbReference>
<dbReference type="EMBL" id="CVRI01000065">
    <property type="protein sequence ID" value="CRL05849.1"/>
    <property type="molecule type" value="Genomic_DNA"/>
</dbReference>
<organism evidence="1 2">
    <name type="scientific">Clunio marinus</name>
    <dbReference type="NCBI Taxonomy" id="568069"/>
    <lineage>
        <taxon>Eukaryota</taxon>
        <taxon>Metazoa</taxon>
        <taxon>Ecdysozoa</taxon>
        <taxon>Arthropoda</taxon>
        <taxon>Hexapoda</taxon>
        <taxon>Insecta</taxon>
        <taxon>Pterygota</taxon>
        <taxon>Neoptera</taxon>
        <taxon>Endopterygota</taxon>
        <taxon>Diptera</taxon>
        <taxon>Nematocera</taxon>
        <taxon>Chironomoidea</taxon>
        <taxon>Chironomidae</taxon>
        <taxon>Clunio</taxon>
    </lineage>
</organism>